<keyword evidence="2" id="KW-1185">Reference proteome</keyword>
<protein>
    <submittedName>
        <fullName evidence="1">Uncharacterized protein</fullName>
    </submittedName>
</protein>
<dbReference type="AlphaFoldDB" id="A0A5B1CDW4"/>
<gene>
    <name evidence="1" type="ORF">LF1_09110</name>
</gene>
<accession>A0A5B1CDW4</accession>
<dbReference type="EMBL" id="VRLW01000001">
    <property type="protein sequence ID" value="KAA1258392.1"/>
    <property type="molecule type" value="Genomic_DNA"/>
</dbReference>
<reference evidence="1 2" key="1">
    <citation type="submission" date="2019-08" db="EMBL/GenBank/DDBJ databases">
        <title>Deep-cultivation of Planctomycetes and their phenomic and genomic characterization uncovers novel biology.</title>
        <authorList>
            <person name="Wiegand S."/>
            <person name="Jogler M."/>
            <person name="Boedeker C."/>
            <person name="Pinto D."/>
            <person name="Vollmers J."/>
            <person name="Rivas-Marin E."/>
            <person name="Kohn T."/>
            <person name="Peeters S.H."/>
            <person name="Heuer A."/>
            <person name="Rast P."/>
            <person name="Oberbeckmann S."/>
            <person name="Bunk B."/>
            <person name="Jeske O."/>
            <person name="Meyerdierks A."/>
            <person name="Storesund J.E."/>
            <person name="Kallscheuer N."/>
            <person name="Luecker S."/>
            <person name="Lage O.M."/>
            <person name="Pohl T."/>
            <person name="Merkel B.J."/>
            <person name="Hornburger P."/>
            <person name="Mueller R.-W."/>
            <person name="Bruemmer F."/>
            <person name="Labrenz M."/>
            <person name="Spormann A.M."/>
            <person name="Op Den Camp H."/>
            <person name="Overmann J."/>
            <person name="Amann R."/>
            <person name="Jetten M.S.M."/>
            <person name="Mascher T."/>
            <person name="Medema M.H."/>
            <person name="Devos D.P."/>
            <person name="Kaster A.-K."/>
            <person name="Ovreas L."/>
            <person name="Rohde M."/>
            <person name="Galperin M.Y."/>
            <person name="Jogler C."/>
        </authorList>
    </citation>
    <scope>NUCLEOTIDE SEQUENCE [LARGE SCALE GENOMIC DNA]</scope>
    <source>
        <strain evidence="1 2">LF1</strain>
    </source>
</reference>
<dbReference type="Proteomes" id="UP000322699">
    <property type="component" value="Unassembled WGS sequence"/>
</dbReference>
<organism evidence="1 2">
    <name type="scientific">Rubripirellula obstinata</name>
    <dbReference type="NCBI Taxonomy" id="406547"/>
    <lineage>
        <taxon>Bacteria</taxon>
        <taxon>Pseudomonadati</taxon>
        <taxon>Planctomycetota</taxon>
        <taxon>Planctomycetia</taxon>
        <taxon>Pirellulales</taxon>
        <taxon>Pirellulaceae</taxon>
        <taxon>Rubripirellula</taxon>
    </lineage>
</organism>
<evidence type="ECO:0000313" key="2">
    <source>
        <dbReference type="Proteomes" id="UP000322699"/>
    </source>
</evidence>
<name>A0A5B1CDW4_9BACT</name>
<comment type="caution">
    <text evidence="1">The sequence shown here is derived from an EMBL/GenBank/DDBJ whole genome shotgun (WGS) entry which is preliminary data.</text>
</comment>
<proteinExistence type="predicted"/>
<evidence type="ECO:0000313" key="1">
    <source>
        <dbReference type="EMBL" id="KAA1258392.1"/>
    </source>
</evidence>
<sequence>MNMLFVCSKNQWRASTVKVIYLCDERMSVPAARRGIEFAGLELVNAAFCSAGERMISRGGRDG</sequence>